<dbReference type="EMBL" id="JADIMV010000077">
    <property type="protein sequence ID" value="MBO8439930.1"/>
    <property type="molecule type" value="Genomic_DNA"/>
</dbReference>
<dbReference type="Proteomes" id="UP000712007">
    <property type="component" value="Unassembled WGS sequence"/>
</dbReference>
<gene>
    <name evidence="1" type="ORF">IAC51_04690</name>
</gene>
<dbReference type="AlphaFoldDB" id="A0A940DJR7"/>
<sequence>MRRAQVYAERTCGEAMPPQVRFFCAVTGWKSLVVRRKGGWETAFGRIYKEGLKHM</sequence>
<organism evidence="1 2">
    <name type="scientific">Candidatus Aphodosoma intestinipullorum</name>
    <dbReference type="NCBI Taxonomy" id="2840674"/>
    <lineage>
        <taxon>Bacteria</taxon>
        <taxon>Pseudomonadati</taxon>
        <taxon>Bacteroidota</taxon>
        <taxon>Bacteroidia</taxon>
        <taxon>Bacteroidales</taxon>
        <taxon>Candidatus Aphodosoma</taxon>
    </lineage>
</organism>
<proteinExistence type="predicted"/>
<evidence type="ECO:0000313" key="1">
    <source>
        <dbReference type="EMBL" id="MBO8439930.1"/>
    </source>
</evidence>
<evidence type="ECO:0000313" key="2">
    <source>
        <dbReference type="Proteomes" id="UP000712007"/>
    </source>
</evidence>
<protein>
    <submittedName>
        <fullName evidence="1">Uncharacterized protein</fullName>
    </submittedName>
</protein>
<accession>A0A940DJR7</accession>
<name>A0A940DJR7_9BACT</name>
<comment type="caution">
    <text evidence="1">The sequence shown here is derived from an EMBL/GenBank/DDBJ whole genome shotgun (WGS) entry which is preliminary data.</text>
</comment>
<reference evidence="1" key="2">
    <citation type="journal article" date="2021" name="PeerJ">
        <title>Extensive microbial diversity within the chicken gut microbiome revealed by metagenomics and culture.</title>
        <authorList>
            <person name="Gilroy R."/>
            <person name="Ravi A."/>
            <person name="Getino M."/>
            <person name="Pursley I."/>
            <person name="Horton D.L."/>
            <person name="Alikhan N.F."/>
            <person name="Baker D."/>
            <person name="Gharbi K."/>
            <person name="Hall N."/>
            <person name="Watson M."/>
            <person name="Adriaenssens E.M."/>
            <person name="Foster-Nyarko E."/>
            <person name="Jarju S."/>
            <person name="Secka A."/>
            <person name="Antonio M."/>
            <person name="Oren A."/>
            <person name="Chaudhuri R.R."/>
            <person name="La Ragione R."/>
            <person name="Hildebrand F."/>
            <person name="Pallen M.J."/>
        </authorList>
    </citation>
    <scope>NUCLEOTIDE SEQUENCE</scope>
    <source>
        <strain evidence="1">3924</strain>
    </source>
</reference>
<reference evidence="1" key="1">
    <citation type="submission" date="2020-10" db="EMBL/GenBank/DDBJ databases">
        <authorList>
            <person name="Gilroy R."/>
        </authorList>
    </citation>
    <scope>NUCLEOTIDE SEQUENCE</scope>
    <source>
        <strain evidence="1">3924</strain>
    </source>
</reference>